<feature type="compositionally biased region" description="Basic and acidic residues" evidence="5">
    <location>
        <begin position="72"/>
        <end position="89"/>
    </location>
</feature>
<dbReference type="KEGG" id="gtt:GUITHDRAFT_149727"/>
<evidence type="ECO:0000256" key="4">
    <source>
        <dbReference type="ARBA" id="ARBA00023242"/>
    </source>
</evidence>
<evidence type="ECO:0000259" key="6">
    <source>
        <dbReference type="PROSITE" id="PS51519"/>
    </source>
</evidence>
<feature type="region of interest" description="Disordered" evidence="5">
    <location>
        <begin position="70"/>
        <end position="122"/>
    </location>
</feature>
<evidence type="ECO:0000313" key="9">
    <source>
        <dbReference type="Proteomes" id="UP000011087"/>
    </source>
</evidence>
<dbReference type="HOGENOM" id="CLU_092984_0_2_1"/>
<protein>
    <recommendedName>
        <fullName evidence="6">RWP-RK domain-containing protein</fullName>
    </recommendedName>
</protein>
<gene>
    <name evidence="7" type="ORF">GUITHDRAFT_149727</name>
</gene>
<evidence type="ECO:0000256" key="2">
    <source>
        <dbReference type="ARBA" id="ARBA00023125"/>
    </source>
</evidence>
<dbReference type="EnsemblProtists" id="EKX55205">
    <property type="protein sequence ID" value="EKX55205"/>
    <property type="gene ID" value="GUITHDRAFT_149727"/>
</dbReference>
<dbReference type="GO" id="GO:0003677">
    <property type="term" value="F:DNA binding"/>
    <property type="evidence" value="ECO:0007669"/>
    <property type="project" value="UniProtKB-KW"/>
</dbReference>
<feature type="domain" description="RWP-RK" evidence="6">
    <location>
        <begin position="9"/>
        <end position="98"/>
    </location>
</feature>
<name>L1K401_GUITC</name>
<dbReference type="AlphaFoldDB" id="L1K401"/>
<dbReference type="PaxDb" id="55529-EKX55205"/>
<dbReference type="InterPro" id="IPR003035">
    <property type="entry name" value="RWP-RK_dom"/>
</dbReference>
<evidence type="ECO:0000313" key="8">
    <source>
        <dbReference type="EnsemblProtists" id="EKX55205"/>
    </source>
</evidence>
<keyword evidence="4" id="KW-0539">Nucleus</keyword>
<keyword evidence="3" id="KW-0804">Transcription</keyword>
<evidence type="ECO:0000256" key="1">
    <source>
        <dbReference type="ARBA" id="ARBA00023015"/>
    </source>
</evidence>
<keyword evidence="1" id="KW-0805">Transcription regulation</keyword>
<dbReference type="RefSeq" id="XP_005842185.1">
    <property type="nucleotide sequence ID" value="XM_005842128.1"/>
</dbReference>
<keyword evidence="9" id="KW-1185">Reference proteome</keyword>
<evidence type="ECO:0000256" key="5">
    <source>
        <dbReference type="SAM" id="MobiDB-lite"/>
    </source>
</evidence>
<proteinExistence type="predicted"/>
<organism evidence="7">
    <name type="scientific">Guillardia theta (strain CCMP2712)</name>
    <name type="common">Cryptophyte</name>
    <dbReference type="NCBI Taxonomy" id="905079"/>
    <lineage>
        <taxon>Eukaryota</taxon>
        <taxon>Cryptophyceae</taxon>
        <taxon>Pyrenomonadales</taxon>
        <taxon>Geminigeraceae</taxon>
        <taxon>Guillardia</taxon>
    </lineage>
</organism>
<dbReference type="Proteomes" id="UP000011087">
    <property type="component" value="Unassembled WGS sequence"/>
</dbReference>
<dbReference type="GeneID" id="17311965"/>
<reference evidence="8" key="3">
    <citation type="submission" date="2016-03" db="UniProtKB">
        <authorList>
            <consortium name="EnsemblProtists"/>
        </authorList>
    </citation>
    <scope>IDENTIFICATION</scope>
</reference>
<accession>L1K401</accession>
<feature type="compositionally biased region" description="Basic and acidic residues" evidence="5">
    <location>
        <begin position="101"/>
        <end position="122"/>
    </location>
</feature>
<reference evidence="7 9" key="1">
    <citation type="journal article" date="2012" name="Nature">
        <title>Algal genomes reveal evolutionary mosaicism and the fate of nucleomorphs.</title>
        <authorList>
            <consortium name="DOE Joint Genome Institute"/>
            <person name="Curtis B.A."/>
            <person name="Tanifuji G."/>
            <person name="Burki F."/>
            <person name="Gruber A."/>
            <person name="Irimia M."/>
            <person name="Maruyama S."/>
            <person name="Arias M.C."/>
            <person name="Ball S.G."/>
            <person name="Gile G.H."/>
            <person name="Hirakawa Y."/>
            <person name="Hopkins J.F."/>
            <person name="Kuo A."/>
            <person name="Rensing S.A."/>
            <person name="Schmutz J."/>
            <person name="Symeonidi A."/>
            <person name="Elias M."/>
            <person name="Eveleigh R.J."/>
            <person name="Herman E.K."/>
            <person name="Klute M.J."/>
            <person name="Nakayama T."/>
            <person name="Obornik M."/>
            <person name="Reyes-Prieto A."/>
            <person name="Armbrust E.V."/>
            <person name="Aves S.J."/>
            <person name="Beiko R.G."/>
            <person name="Coutinho P."/>
            <person name="Dacks J.B."/>
            <person name="Durnford D.G."/>
            <person name="Fast N.M."/>
            <person name="Green B.R."/>
            <person name="Grisdale C.J."/>
            <person name="Hempel F."/>
            <person name="Henrissat B."/>
            <person name="Hoppner M.P."/>
            <person name="Ishida K."/>
            <person name="Kim E."/>
            <person name="Koreny L."/>
            <person name="Kroth P.G."/>
            <person name="Liu Y."/>
            <person name="Malik S.B."/>
            <person name="Maier U.G."/>
            <person name="McRose D."/>
            <person name="Mock T."/>
            <person name="Neilson J.A."/>
            <person name="Onodera N.T."/>
            <person name="Poole A.M."/>
            <person name="Pritham E.J."/>
            <person name="Richards T.A."/>
            <person name="Rocap G."/>
            <person name="Roy S.W."/>
            <person name="Sarai C."/>
            <person name="Schaack S."/>
            <person name="Shirato S."/>
            <person name="Slamovits C.H."/>
            <person name="Spencer D.F."/>
            <person name="Suzuki S."/>
            <person name="Worden A.Z."/>
            <person name="Zauner S."/>
            <person name="Barry K."/>
            <person name="Bell C."/>
            <person name="Bharti A.K."/>
            <person name="Crow J.A."/>
            <person name="Grimwood J."/>
            <person name="Kramer R."/>
            <person name="Lindquist E."/>
            <person name="Lucas S."/>
            <person name="Salamov A."/>
            <person name="McFadden G.I."/>
            <person name="Lane C.E."/>
            <person name="Keeling P.J."/>
            <person name="Gray M.W."/>
            <person name="Grigoriev I.V."/>
            <person name="Archibald J.M."/>
        </authorList>
    </citation>
    <scope>NUCLEOTIDE SEQUENCE</scope>
    <source>
        <strain evidence="7 9">CCMP2712</strain>
    </source>
</reference>
<dbReference type="PROSITE" id="PS51519">
    <property type="entry name" value="RWP_RK"/>
    <property type="match status" value="1"/>
</dbReference>
<evidence type="ECO:0000313" key="7">
    <source>
        <dbReference type="EMBL" id="EKX55205.1"/>
    </source>
</evidence>
<keyword evidence="2" id="KW-0238">DNA-binding</keyword>
<dbReference type="EMBL" id="JH992965">
    <property type="protein sequence ID" value="EKX55205.1"/>
    <property type="molecule type" value="Genomic_DNA"/>
</dbReference>
<sequence>MSQVVKICPRAKRQRMLDTDEESRPVNLDMQTVSGLFRYKQAEAAKMLGISLSAMKSACRRIGISRWPYSRSRNEEAQARAGEEVRSDSDSTLEEGSSVAARDRRASEGQSGRDSEEEHKDAGDVDFIPIERRWIEWFTRVNFDEDISFR</sequence>
<evidence type="ECO:0000256" key="3">
    <source>
        <dbReference type="ARBA" id="ARBA00023163"/>
    </source>
</evidence>
<dbReference type="Pfam" id="PF02042">
    <property type="entry name" value="RWP-RK"/>
    <property type="match status" value="1"/>
</dbReference>
<reference evidence="9" key="2">
    <citation type="submission" date="2012-11" db="EMBL/GenBank/DDBJ databases">
        <authorList>
            <person name="Kuo A."/>
            <person name="Curtis B.A."/>
            <person name="Tanifuji G."/>
            <person name="Burki F."/>
            <person name="Gruber A."/>
            <person name="Irimia M."/>
            <person name="Maruyama S."/>
            <person name="Arias M.C."/>
            <person name="Ball S.G."/>
            <person name="Gile G.H."/>
            <person name="Hirakawa Y."/>
            <person name="Hopkins J.F."/>
            <person name="Rensing S.A."/>
            <person name="Schmutz J."/>
            <person name="Symeonidi A."/>
            <person name="Elias M."/>
            <person name="Eveleigh R.J."/>
            <person name="Herman E.K."/>
            <person name="Klute M.J."/>
            <person name="Nakayama T."/>
            <person name="Obornik M."/>
            <person name="Reyes-Prieto A."/>
            <person name="Armbrust E.V."/>
            <person name="Aves S.J."/>
            <person name="Beiko R.G."/>
            <person name="Coutinho P."/>
            <person name="Dacks J.B."/>
            <person name="Durnford D.G."/>
            <person name="Fast N.M."/>
            <person name="Green B.R."/>
            <person name="Grisdale C."/>
            <person name="Hempe F."/>
            <person name="Henrissat B."/>
            <person name="Hoppner M.P."/>
            <person name="Ishida K.-I."/>
            <person name="Kim E."/>
            <person name="Koreny L."/>
            <person name="Kroth P.G."/>
            <person name="Liu Y."/>
            <person name="Malik S.-B."/>
            <person name="Maier U.G."/>
            <person name="McRose D."/>
            <person name="Mock T."/>
            <person name="Neilson J.A."/>
            <person name="Onodera N.T."/>
            <person name="Poole A.M."/>
            <person name="Pritham E.J."/>
            <person name="Richards T.A."/>
            <person name="Rocap G."/>
            <person name="Roy S.W."/>
            <person name="Sarai C."/>
            <person name="Schaack S."/>
            <person name="Shirato S."/>
            <person name="Slamovits C.H."/>
            <person name="Spencer D.F."/>
            <person name="Suzuki S."/>
            <person name="Worden A.Z."/>
            <person name="Zauner S."/>
            <person name="Barry K."/>
            <person name="Bell C."/>
            <person name="Bharti A.K."/>
            <person name="Crow J.A."/>
            <person name="Grimwood J."/>
            <person name="Kramer R."/>
            <person name="Lindquist E."/>
            <person name="Lucas S."/>
            <person name="Salamov A."/>
            <person name="McFadden G.I."/>
            <person name="Lane C.E."/>
            <person name="Keeling P.J."/>
            <person name="Gray M.W."/>
            <person name="Grigoriev I.V."/>
            <person name="Archibald J.M."/>
        </authorList>
    </citation>
    <scope>NUCLEOTIDE SEQUENCE</scope>
    <source>
        <strain evidence="9">CCMP2712</strain>
    </source>
</reference>